<keyword evidence="1" id="KW-0472">Membrane</keyword>
<feature type="transmembrane region" description="Helical" evidence="1">
    <location>
        <begin position="144"/>
        <end position="167"/>
    </location>
</feature>
<evidence type="ECO:0000313" key="3">
    <source>
        <dbReference type="Proteomes" id="UP000035214"/>
    </source>
</evidence>
<feature type="transmembrane region" description="Helical" evidence="1">
    <location>
        <begin position="118"/>
        <end position="138"/>
    </location>
</feature>
<feature type="transmembrane region" description="Helical" evidence="1">
    <location>
        <begin position="206"/>
        <end position="230"/>
    </location>
</feature>
<sequence length="245" mass="27838">MRQTKYILSGGLAFSEDKDMEKLRRFSLKGWHVSDFKFMGYTLKKGESSDYIYSVDYRSLKEDEEEEYFDFFSSSGWSHIASEGDIHLFRAQPNTKPIYSDRDTSVEKYENSARSMNYFAIPFVLITVLAWVVAIICSGTLQSILFTIAVIFTIIAIPTAMTVIATYNNKWKVKEKNGLVNLLKTISVLIFLIAVFILLYVDGSAINILASMIIGAIALPTAIWAIMSLYHKMGERKLKESNNKV</sequence>
<dbReference type="RefSeq" id="WP_046956609.1">
    <property type="nucleotide sequence ID" value="NZ_LCYI01000054.1"/>
</dbReference>
<dbReference type="Proteomes" id="UP000035214">
    <property type="component" value="Unassembled WGS sequence"/>
</dbReference>
<keyword evidence="1" id="KW-0812">Transmembrane</keyword>
<comment type="caution">
    <text evidence="2">The sequence shown here is derived from an EMBL/GenBank/DDBJ whole genome shotgun (WGS) entry which is preliminary data.</text>
</comment>
<gene>
    <name evidence="2" type="ORF">B4077_6152</name>
</gene>
<protein>
    <recommendedName>
        <fullName evidence="4">DUF2812 domain-containing protein</fullName>
    </recommendedName>
</protein>
<dbReference type="AlphaFoldDB" id="A0A0G8EHK8"/>
<dbReference type="InterPro" id="IPR021359">
    <property type="entry name" value="DUF2812"/>
</dbReference>
<keyword evidence="1" id="KW-1133">Transmembrane helix</keyword>
<evidence type="ECO:0000313" key="2">
    <source>
        <dbReference type="EMBL" id="KLA23565.1"/>
    </source>
</evidence>
<dbReference type="EMBL" id="LCYI01000054">
    <property type="protein sequence ID" value="KLA23565.1"/>
    <property type="molecule type" value="Genomic_DNA"/>
</dbReference>
<proteinExistence type="predicted"/>
<dbReference type="PATRIC" id="fig|1396.428.peg.1985"/>
<feature type="transmembrane region" description="Helical" evidence="1">
    <location>
        <begin position="179"/>
        <end position="200"/>
    </location>
</feature>
<evidence type="ECO:0008006" key="4">
    <source>
        <dbReference type="Google" id="ProtNLM"/>
    </source>
</evidence>
<dbReference type="Pfam" id="PF11193">
    <property type="entry name" value="DUF2812"/>
    <property type="match status" value="1"/>
</dbReference>
<organism evidence="2 3">
    <name type="scientific">Bacillus cereus</name>
    <dbReference type="NCBI Taxonomy" id="1396"/>
    <lineage>
        <taxon>Bacteria</taxon>
        <taxon>Bacillati</taxon>
        <taxon>Bacillota</taxon>
        <taxon>Bacilli</taxon>
        <taxon>Bacillales</taxon>
        <taxon>Bacillaceae</taxon>
        <taxon>Bacillus</taxon>
        <taxon>Bacillus cereus group</taxon>
    </lineage>
</organism>
<evidence type="ECO:0000256" key="1">
    <source>
        <dbReference type="SAM" id="Phobius"/>
    </source>
</evidence>
<reference evidence="2 3" key="1">
    <citation type="submission" date="2015-04" db="EMBL/GenBank/DDBJ databases">
        <title>Draft Genome Sequences of Eight Spore-Forming Food Isolates of Bacillus cereus Genome sequencing.</title>
        <authorList>
            <person name="Krawcyk A.O."/>
            <person name="de Jong A."/>
            <person name="Eijlander R.T."/>
            <person name="Berendsen E.M."/>
            <person name="Holsappel S."/>
            <person name="Wells-Bennik M."/>
            <person name="Kuipers O.P."/>
        </authorList>
    </citation>
    <scope>NUCLEOTIDE SEQUENCE [LARGE SCALE GENOMIC DNA]</scope>
    <source>
        <strain evidence="2 3">B4077</strain>
    </source>
</reference>
<accession>A0A0G8EHK8</accession>
<name>A0A0G8EHK8_BACCE</name>